<dbReference type="Gene3D" id="3.40.190.10">
    <property type="entry name" value="Periplasmic binding protein-like II"/>
    <property type="match status" value="1"/>
</dbReference>
<organism evidence="8 9">
    <name type="scientific">Candidatus Thalassospirochaeta sargassi</name>
    <dbReference type="NCBI Taxonomy" id="3119039"/>
    <lineage>
        <taxon>Bacteria</taxon>
        <taxon>Pseudomonadati</taxon>
        <taxon>Spirochaetota</taxon>
        <taxon>Spirochaetia</taxon>
        <taxon>Spirochaetales</taxon>
        <taxon>Spirochaetaceae</taxon>
        <taxon>Candidatus Thalassospirochaeta</taxon>
    </lineage>
</organism>
<keyword evidence="5 6" id="KW-0472">Membrane</keyword>
<sequence>MNKILVMIKYNFRRTAARKSFIVLTILGPVLIIAVAVVPGLLAQRGIDEVTDVRIAVYGEAGLADMLIASSPDYITIYRALDFEAAREDCFDGNVEGVLVLPENAIDAQTLQFYTREGSNIIMTETVRNTIAGILTNLRAAEAGIASEQVAMLTAVPEFDIVQLNRDGADKAGQNFNDFIYTAIAFIMLLYMTTLLYSQMIGRSVVTEKTSKTVEVMLSSVRPATLMIGKIAGMGIAGIIQYGIWIGVSLLLMKVVGPALDISMPSLLSADMLGYLILFFLLAFFLYSGLYAVCGALAQDEQSYGQLQIPFIIPLVLPMVMVSYLVMNPEAPVTVFMSFFPLTAPMTMFVRVIVSPPGMLHIILCVAIMLVSIIAVAVGSGKIFRLAILRTGKSMKLTDGFRLLFQRGG</sequence>
<keyword evidence="2" id="KW-1003">Cell membrane</keyword>
<feature type="transmembrane region" description="Helical" evidence="6">
    <location>
        <begin position="231"/>
        <end position="253"/>
    </location>
</feature>
<keyword evidence="4 6" id="KW-1133">Transmembrane helix</keyword>
<reference evidence="8 9" key="1">
    <citation type="submission" date="2022-12" db="EMBL/GenBank/DDBJ databases">
        <title>Metagenome assembled genome from gulf of manar.</title>
        <authorList>
            <person name="Kohli P."/>
            <person name="Pk S."/>
            <person name="Venkata Ramana C."/>
            <person name="Sasikala C."/>
        </authorList>
    </citation>
    <scope>NUCLEOTIDE SEQUENCE [LARGE SCALE GENOMIC DNA]</scope>
    <source>
        <strain evidence="8">JB008</strain>
    </source>
</reference>
<dbReference type="AlphaFoldDB" id="A0AAJ1IFE6"/>
<evidence type="ECO:0000313" key="9">
    <source>
        <dbReference type="Proteomes" id="UP001221217"/>
    </source>
</evidence>
<feature type="transmembrane region" description="Helical" evidence="6">
    <location>
        <begin position="179"/>
        <end position="197"/>
    </location>
</feature>
<name>A0AAJ1IFE6_9SPIO</name>
<evidence type="ECO:0000256" key="4">
    <source>
        <dbReference type="ARBA" id="ARBA00022989"/>
    </source>
</evidence>
<evidence type="ECO:0000256" key="1">
    <source>
        <dbReference type="ARBA" id="ARBA00004651"/>
    </source>
</evidence>
<dbReference type="GO" id="GO:0005886">
    <property type="term" value="C:plasma membrane"/>
    <property type="evidence" value="ECO:0007669"/>
    <property type="project" value="UniProtKB-SubCell"/>
</dbReference>
<proteinExistence type="predicted"/>
<feature type="domain" description="ABC-2 type transporter transmembrane" evidence="7">
    <location>
        <begin position="19"/>
        <end position="377"/>
    </location>
</feature>
<comment type="caution">
    <text evidence="8">The sequence shown here is derived from an EMBL/GenBank/DDBJ whole genome shotgun (WGS) entry which is preliminary data.</text>
</comment>
<evidence type="ECO:0000256" key="6">
    <source>
        <dbReference type="SAM" id="Phobius"/>
    </source>
</evidence>
<dbReference type="Proteomes" id="UP001221217">
    <property type="component" value="Unassembled WGS sequence"/>
</dbReference>
<feature type="transmembrane region" description="Helical" evidence="6">
    <location>
        <begin position="21"/>
        <end position="42"/>
    </location>
</feature>
<feature type="transmembrane region" description="Helical" evidence="6">
    <location>
        <begin position="273"/>
        <end position="297"/>
    </location>
</feature>
<evidence type="ECO:0000256" key="3">
    <source>
        <dbReference type="ARBA" id="ARBA00022692"/>
    </source>
</evidence>
<evidence type="ECO:0000256" key="2">
    <source>
        <dbReference type="ARBA" id="ARBA00022475"/>
    </source>
</evidence>
<dbReference type="InterPro" id="IPR013525">
    <property type="entry name" value="ABC2_TM"/>
</dbReference>
<evidence type="ECO:0000259" key="7">
    <source>
        <dbReference type="Pfam" id="PF12698"/>
    </source>
</evidence>
<dbReference type="PANTHER" id="PTHR30294:SF29">
    <property type="entry name" value="MULTIDRUG ABC TRANSPORTER PERMEASE YBHS-RELATED"/>
    <property type="match status" value="1"/>
</dbReference>
<feature type="transmembrane region" description="Helical" evidence="6">
    <location>
        <begin position="309"/>
        <end position="327"/>
    </location>
</feature>
<comment type="subcellular location">
    <subcellularLocation>
        <location evidence="1">Cell membrane</location>
        <topology evidence="1">Multi-pass membrane protein</topology>
    </subcellularLocation>
</comment>
<gene>
    <name evidence="8" type="ORF">PQJ61_08580</name>
</gene>
<feature type="transmembrane region" description="Helical" evidence="6">
    <location>
        <begin position="361"/>
        <end position="384"/>
    </location>
</feature>
<dbReference type="PANTHER" id="PTHR30294">
    <property type="entry name" value="MEMBRANE COMPONENT OF ABC TRANSPORTER YHHJ-RELATED"/>
    <property type="match status" value="1"/>
</dbReference>
<dbReference type="GO" id="GO:0140359">
    <property type="term" value="F:ABC-type transporter activity"/>
    <property type="evidence" value="ECO:0007669"/>
    <property type="project" value="InterPro"/>
</dbReference>
<dbReference type="EMBL" id="JAQQAL010000017">
    <property type="protein sequence ID" value="MDC7226808.1"/>
    <property type="molecule type" value="Genomic_DNA"/>
</dbReference>
<keyword evidence="3 6" id="KW-0812">Transmembrane</keyword>
<evidence type="ECO:0000313" key="8">
    <source>
        <dbReference type="EMBL" id="MDC7226808.1"/>
    </source>
</evidence>
<dbReference type="Pfam" id="PF12698">
    <property type="entry name" value="ABC2_membrane_3"/>
    <property type="match status" value="1"/>
</dbReference>
<feature type="transmembrane region" description="Helical" evidence="6">
    <location>
        <begin position="333"/>
        <end position="354"/>
    </location>
</feature>
<accession>A0AAJ1IFE6</accession>
<protein>
    <submittedName>
        <fullName evidence="8">ABC transporter permease</fullName>
    </submittedName>
</protein>
<evidence type="ECO:0000256" key="5">
    <source>
        <dbReference type="ARBA" id="ARBA00023136"/>
    </source>
</evidence>
<dbReference type="InterPro" id="IPR051449">
    <property type="entry name" value="ABC-2_transporter_component"/>
</dbReference>